<name>A0A846YFX4_9NOCA</name>
<keyword evidence="3" id="KW-1185">Reference proteome</keyword>
<dbReference type="Proteomes" id="UP000570678">
    <property type="component" value="Unassembled WGS sequence"/>
</dbReference>
<evidence type="ECO:0000313" key="2">
    <source>
        <dbReference type="EMBL" id="NKY55739.1"/>
    </source>
</evidence>
<dbReference type="InterPro" id="IPR003779">
    <property type="entry name" value="CMD-like"/>
</dbReference>
<sequence length="30" mass="3474">MQLRVSQINRCAYCVDLHSREARRAGIAQQ</sequence>
<dbReference type="AlphaFoldDB" id="A0A846YFX4"/>
<protein>
    <recommendedName>
        <fullName evidence="1">Carboxymuconolactone decarboxylase-like domain-containing protein</fullName>
    </recommendedName>
</protein>
<dbReference type="Pfam" id="PF02627">
    <property type="entry name" value="CMD"/>
    <property type="match status" value="1"/>
</dbReference>
<organism evidence="2 3">
    <name type="scientific">Nocardia flavorosea</name>
    <dbReference type="NCBI Taxonomy" id="53429"/>
    <lineage>
        <taxon>Bacteria</taxon>
        <taxon>Bacillati</taxon>
        <taxon>Actinomycetota</taxon>
        <taxon>Actinomycetes</taxon>
        <taxon>Mycobacteriales</taxon>
        <taxon>Nocardiaceae</taxon>
        <taxon>Nocardia</taxon>
    </lineage>
</organism>
<dbReference type="Gene3D" id="1.20.1290.10">
    <property type="entry name" value="AhpD-like"/>
    <property type="match status" value="1"/>
</dbReference>
<gene>
    <name evidence="2" type="ORF">HGA15_06110</name>
</gene>
<dbReference type="InterPro" id="IPR029032">
    <property type="entry name" value="AhpD-like"/>
</dbReference>
<dbReference type="SUPFAM" id="SSF69118">
    <property type="entry name" value="AhpD-like"/>
    <property type="match status" value="1"/>
</dbReference>
<accession>A0A846YFX4</accession>
<comment type="caution">
    <text evidence="2">The sequence shown here is derived from an EMBL/GenBank/DDBJ whole genome shotgun (WGS) entry which is preliminary data.</text>
</comment>
<dbReference type="InterPro" id="IPR004675">
    <property type="entry name" value="AhpD_core"/>
</dbReference>
<dbReference type="EMBL" id="JAAXOT010000002">
    <property type="protein sequence ID" value="NKY55739.1"/>
    <property type="molecule type" value="Genomic_DNA"/>
</dbReference>
<evidence type="ECO:0000259" key="1">
    <source>
        <dbReference type="Pfam" id="PF02627"/>
    </source>
</evidence>
<dbReference type="GO" id="GO:0051920">
    <property type="term" value="F:peroxiredoxin activity"/>
    <property type="evidence" value="ECO:0007669"/>
    <property type="project" value="InterPro"/>
</dbReference>
<dbReference type="NCBIfam" id="TIGR00778">
    <property type="entry name" value="ahpD_dom"/>
    <property type="match status" value="1"/>
</dbReference>
<feature type="domain" description="Carboxymuconolactone decarboxylase-like" evidence="1">
    <location>
        <begin position="2"/>
        <end position="29"/>
    </location>
</feature>
<reference evidence="2 3" key="1">
    <citation type="submission" date="2020-04" db="EMBL/GenBank/DDBJ databases">
        <title>MicrobeNet Type strains.</title>
        <authorList>
            <person name="Nicholson A.C."/>
        </authorList>
    </citation>
    <scope>NUCLEOTIDE SEQUENCE [LARGE SCALE GENOMIC DNA]</scope>
    <source>
        <strain evidence="2 3">JCM 3332</strain>
    </source>
</reference>
<evidence type="ECO:0000313" key="3">
    <source>
        <dbReference type="Proteomes" id="UP000570678"/>
    </source>
</evidence>
<proteinExistence type="predicted"/>